<dbReference type="AlphaFoldDB" id="A0A3S0JYZ9"/>
<protein>
    <recommendedName>
        <fullName evidence="1">Phage tail fibre protein N-terminal domain-containing protein</fullName>
    </recommendedName>
</protein>
<comment type="caution">
    <text evidence="2">The sequence shown here is derived from an EMBL/GenBank/DDBJ whole genome shotgun (WGS) entry which is preliminary data.</text>
</comment>
<gene>
    <name evidence="2" type="ORF">EKG35_02635</name>
</gene>
<keyword evidence="3" id="KW-1185">Reference proteome</keyword>
<proteinExistence type="predicted"/>
<dbReference type="RefSeq" id="WP_126292766.1">
    <property type="nucleotide sequence ID" value="NZ_CP185866.1"/>
</dbReference>
<evidence type="ECO:0000313" key="3">
    <source>
        <dbReference type="Proteomes" id="UP000276349"/>
    </source>
</evidence>
<dbReference type="Proteomes" id="UP000276349">
    <property type="component" value="Unassembled WGS sequence"/>
</dbReference>
<sequence length="208" mass="22621">MGAFGGLIFTNKGKLLQSKAQTGVNLHYTRIAMGDGQLGSTPILALNGLISEKKSLSISKLKVQSDGKATVGTTWSNNDLTEGFYFREIGVFAQDPDLGEILYCYANAGALAEYIPAGGGTDIIERNLDIVTIVGNATNVTAKIDTSLVFASVAELQNLEREILLQINEIKQEIKNINTFVHESVLYRWGFSLSAAGEPQIWYEEVVE</sequence>
<dbReference type="OrthoDB" id="1624444at2"/>
<organism evidence="2 3">
    <name type="scientific">Lysinibacillus telephonicus</name>
    <dbReference type="NCBI Taxonomy" id="1714840"/>
    <lineage>
        <taxon>Bacteria</taxon>
        <taxon>Bacillati</taxon>
        <taxon>Bacillota</taxon>
        <taxon>Bacilli</taxon>
        <taxon>Bacillales</taxon>
        <taxon>Bacillaceae</taxon>
        <taxon>Lysinibacillus</taxon>
    </lineage>
</organism>
<evidence type="ECO:0000259" key="1">
    <source>
        <dbReference type="Pfam" id="PF12571"/>
    </source>
</evidence>
<accession>A0A3S0JYZ9</accession>
<dbReference type="InterPro" id="IPR022225">
    <property type="entry name" value="Phage_tail_fibre_N"/>
</dbReference>
<reference evidence="2 3" key="1">
    <citation type="submission" date="2018-12" db="EMBL/GenBank/DDBJ databases">
        <authorList>
            <person name="Yu L."/>
        </authorList>
    </citation>
    <scope>NUCLEOTIDE SEQUENCE [LARGE SCALE GENOMIC DNA]</scope>
    <source>
        <strain evidence="2 3">S5H2222</strain>
    </source>
</reference>
<feature type="domain" description="Phage tail fibre protein N-terminal" evidence="1">
    <location>
        <begin position="8"/>
        <end position="152"/>
    </location>
</feature>
<evidence type="ECO:0000313" key="2">
    <source>
        <dbReference type="EMBL" id="RTQ95598.1"/>
    </source>
</evidence>
<dbReference type="Pfam" id="PF12571">
    <property type="entry name" value="Phage_tail_fib"/>
    <property type="match status" value="1"/>
</dbReference>
<dbReference type="EMBL" id="RXNR01000005">
    <property type="protein sequence ID" value="RTQ95598.1"/>
    <property type="molecule type" value="Genomic_DNA"/>
</dbReference>
<name>A0A3S0JYZ9_9BACI</name>